<proteinExistence type="predicted"/>
<feature type="compositionally biased region" description="Polar residues" evidence="1">
    <location>
        <begin position="27"/>
        <end position="36"/>
    </location>
</feature>
<evidence type="ECO:0000313" key="2">
    <source>
        <dbReference type="EMBL" id="KAK6347353.1"/>
    </source>
</evidence>
<dbReference type="SUPFAM" id="SSF52047">
    <property type="entry name" value="RNI-like"/>
    <property type="match status" value="1"/>
</dbReference>
<keyword evidence="3" id="KW-1185">Reference proteome</keyword>
<evidence type="ECO:0008006" key="4">
    <source>
        <dbReference type="Google" id="ProtNLM"/>
    </source>
</evidence>
<sequence>MMEQPRPRRFSWIPPRLAGRRTDAHARSQSASASTAEDNLLQLPKELAGPSLFQTLPTKLLNIPPNRLHIIPPELLSQIIIEIGKLPPEKDRAGSKDADAPAVDRTALLNFGLTCRRHLDLVLPELHHDAKVECPLAQRHVTKTTEIQKAGKYTKRLTLVNNHDPGRINRPGDILHFFPNVTNLRLEITSINAGRELHIVNLALNIFENLKELSLEGRIRLVHLPHDKPSLAIHAARLQKLRLYFNGVGSELFISGLFEMLQDSCRRLRALEYRPFGYIEGDRAKFNWGYLGGLLQSEALREVKLHMPAGYFEGCMSFLKSLAGRQGDLEVLDLNFGESRLEIFSYGDDLTREILSYPNLTRIRITHVHPVGREPITVVQRVLCAERLERMFRNFTMELVRLRQIEWYESGYLGEELKWPREEGKLWDRARLMRRLDADT</sequence>
<evidence type="ECO:0000256" key="1">
    <source>
        <dbReference type="SAM" id="MobiDB-lite"/>
    </source>
</evidence>
<protein>
    <recommendedName>
        <fullName evidence="4">F-box domain-containing protein</fullName>
    </recommendedName>
</protein>
<dbReference type="AlphaFoldDB" id="A0AAV9UTC7"/>
<gene>
    <name evidence="2" type="ORF">TWF696_007421</name>
</gene>
<reference evidence="2 3" key="1">
    <citation type="submission" date="2019-10" db="EMBL/GenBank/DDBJ databases">
        <authorList>
            <person name="Palmer J.M."/>
        </authorList>
    </citation>
    <scope>NUCLEOTIDE SEQUENCE [LARGE SCALE GENOMIC DNA]</scope>
    <source>
        <strain evidence="2 3">TWF696</strain>
    </source>
</reference>
<name>A0AAV9UTC7_9PEZI</name>
<dbReference type="Proteomes" id="UP001375240">
    <property type="component" value="Unassembled WGS sequence"/>
</dbReference>
<feature type="region of interest" description="Disordered" evidence="1">
    <location>
        <begin position="1"/>
        <end position="36"/>
    </location>
</feature>
<accession>A0AAV9UTC7</accession>
<organism evidence="2 3">
    <name type="scientific">Orbilia brochopaga</name>
    <dbReference type="NCBI Taxonomy" id="3140254"/>
    <lineage>
        <taxon>Eukaryota</taxon>
        <taxon>Fungi</taxon>
        <taxon>Dikarya</taxon>
        <taxon>Ascomycota</taxon>
        <taxon>Pezizomycotina</taxon>
        <taxon>Orbiliomycetes</taxon>
        <taxon>Orbiliales</taxon>
        <taxon>Orbiliaceae</taxon>
        <taxon>Orbilia</taxon>
    </lineage>
</organism>
<comment type="caution">
    <text evidence="2">The sequence shown here is derived from an EMBL/GenBank/DDBJ whole genome shotgun (WGS) entry which is preliminary data.</text>
</comment>
<evidence type="ECO:0000313" key="3">
    <source>
        <dbReference type="Proteomes" id="UP001375240"/>
    </source>
</evidence>
<dbReference type="EMBL" id="JAVHNQ010000005">
    <property type="protein sequence ID" value="KAK6347353.1"/>
    <property type="molecule type" value="Genomic_DNA"/>
</dbReference>